<name>A0A6I6DM62_9FIRM</name>
<evidence type="ECO:0000313" key="3">
    <source>
        <dbReference type="Proteomes" id="UP000426444"/>
    </source>
</evidence>
<dbReference type="PANTHER" id="PTHR34322:SF2">
    <property type="entry name" value="TRANSPOSASE IS200-LIKE DOMAIN-CONTAINING PROTEIN"/>
    <property type="match status" value="1"/>
</dbReference>
<dbReference type="GO" id="GO:0003677">
    <property type="term" value="F:DNA binding"/>
    <property type="evidence" value="ECO:0007669"/>
    <property type="project" value="InterPro"/>
</dbReference>
<dbReference type="InterPro" id="IPR013324">
    <property type="entry name" value="RNA_pol_sigma_r3/r4-like"/>
</dbReference>
<keyword evidence="3" id="KW-1185">Reference proteome</keyword>
<gene>
    <name evidence="2" type="ORF">SYNTR_2236</name>
</gene>
<dbReference type="RefSeq" id="WP_156204577.1">
    <property type="nucleotide sequence ID" value="NZ_CP046457.1"/>
</dbReference>
<dbReference type="GO" id="GO:0006313">
    <property type="term" value="P:DNA transposition"/>
    <property type="evidence" value="ECO:0007669"/>
    <property type="project" value="InterPro"/>
</dbReference>
<dbReference type="InterPro" id="IPR036388">
    <property type="entry name" value="WH-like_DNA-bd_sf"/>
</dbReference>
<proteinExistence type="predicted"/>
<dbReference type="SMART" id="SM01321">
    <property type="entry name" value="Y1_Tnp"/>
    <property type="match status" value="1"/>
</dbReference>
<sequence>MPRQPRVKSESGIYHVMLRGVRKQDIFHDDEDCLRFLTTIKRYKKQSQINVYGWCLMGNHVHLLLKEGNENISTTMKRIGVSYVWFYNQKYKTVGHLFQDRYKSEQIETDEYLLTVIRYIHQNPVKAGFAKTPASWRWSSCFGYYGKEYEPVALLDDQLILGLFAHNQTVARDEFKDFNEIKNDDQCLDDKYIKKLTDEEALQEINKLQLGLDLEAIKKLPKTKRNVIISQIKTIEGLTQRQIARILNISENVIFKA</sequence>
<feature type="domain" description="Transposase IS200-like" evidence="1">
    <location>
        <begin position="9"/>
        <end position="123"/>
    </location>
</feature>
<accession>A0A6I6DM62</accession>
<dbReference type="Gene3D" id="3.30.70.1290">
    <property type="entry name" value="Transposase IS200-like"/>
    <property type="match status" value="1"/>
</dbReference>
<dbReference type="Proteomes" id="UP000426444">
    <property type="component" value="Chromosome"/>
</dbReference>
<dbReference type="OrthoDB" id="9788881at2"/>
<dbReference type="Pfam" id="PF01797">
    <property type="entry name" value="Y1_Tnp"/>
    <property type="match status" value="1"/>
</dbReference>
<evidence type="ECO:0000259" key="1">
    <source>
        <dbReference type="SMART" id="SM01321"/>
    </source>
</evidence>
<dbReference type="GO" id="GO:0004803">
    <property type="term" value="F:transposase activity"/>
    <property type="evidence" value="ECO:0007669"/>
    <property type="project" value="InterPro"/>
</dbReference>
<dbReference type="NCBIfam" id="NF047646">
    <property type="entry name" value="REP_Tyr_transpos"/>
    <property type="match status" value="1"/>
</dbReference>
<protein>
    <submittedName>
        <fullName evidence="2">Mobile element protein</fullName>
    </submittedName>
</protein>
<organism evidence="2 3">
    <name type="scientific">Candidatus Syntrophocurvum alkaliphilum</name>
    <dbReference type="NCBI Taxonomy" id="2293317"/>
    <lineage>
        <taxon>Bacteria</taxon>
        <taxon>Bacillati</taxon>
        <taxon>Bacillota</taxon>
        <taxon>Clostridia</taxon>
        <taxon>Eubacteriales</taxon>
        <taxon>Syntrophomonadaceae</taxon>
        <taxon>Candidatus Syntrophocurvum</taxon>
    </lineage>
</organism>
<dbReference type="SUPFAM" id="SSF88659">
    <property type="entry name" value="Sigma3 and sigma4 domains of RNA polymerase sigma factors"/>
    <property type="match status" value="1"/>
</dbReference>
<dbReference type="AlphaFoldDB" id="A0A6I6DM62"/>
<dbReference type="EMBL" id="CP046457">
    <property type="protein sequence ID" value="QGU00830.1"/>
    <property type="molecule type" value="Genomic_DNA"/>
</dbReference>
<evidence type="ECO:0000313" key="2">
    <source>
        <dbReference type="EMBL" id="QGU00830.1"/>
    </source>
</evidence>
<dbReference type="InterPro" id="IPR036515">
    <property type="entry name" value="Transposase_17_sf"/>
</dbReference>
<dbReference type="SUPFAM" id="SSF143422">
    <property type="entry name" value="Transposase IS200-like"/>
    <property type="match status" value="1"/>
</dbReference>
<dbReference type="KEGG" id="salq:SYNTR_2236"/>
<dbReference type="Gene3D" id="1.10.10.10">
    <property type="entry name" value="Winged helix-like DNA-binding domain superfamily/Winged helix DNA-binding domain"/>
    <property type="match status" value="1"/>
</dbReference>
<dbReference type="InterPro" id="IPR002686">
    <property type="entry name" value="Transposase_17"/>
</dbReference>
<reference evidence="3" key="1">
    <citation type="journal article" date="2019" name="Microbiology">
        <title>Complete Genome Sequence of an Uncultured Bacterium of the Candidate Phylum Bipolaricaulota.</title>
        <authorList>
            <person name="Kadnikov V.V."/>
            <person name="Mardanov A.V."/>
            <person name="Beletsky A.V."/>
            <person name="Frank Y.A."/>
            <person name="Karnachuk O.V."/>
            <person name="Ravin N.V."/>
        </authorList>
    </citation>
    <scope>NUCLEOTIDE SEQUENCE [LARGE SCALE GENOMIC DNA]</scope>
</reference>
<dbReference type="PANTHER" id="PTHR34322">
    <property type="entry name" value="TRANSPOSASE, Y1_TNP DOMAIN-CONTAINING"/>
    <property type="match status" value="1"/>
</dbReference>